<reference evidence="2 3" key="1">
    <citation type="submission" date="2021-05" db="EMBL/GenBank/DDBJ databases">
        <title>Genome Assembly of Synthetic Allotetraploid Brassica napus Reveals Homoeologous Exchanges between Subgenomes.</title>
        <authorList>
            <person name="Davis J.T."/>
        </authorList>
    </citation>
    <scope>NUCLEOTIDE SEQUENCE [LARGE SCALE GENOMIC DNA]</scope>
    <source>
        <strain evidence="3">cv. Da-Ae</strain>
        <tissue evidence="2">Seedling</tissue>
    </source>
</reference>
<accession>A0ABQ7XUL9</accession>
<feature type="compositionally biased region" description="Basic and acidic residues" evidence="1">
    <location>
        <begin position="86"/>
        <end position="100"/>
    </location>
</feature>
<feature type="region of interest" description="Disordered" evidence="1">
    <location>
        <begin position="86"/>
        <end position="127"/>
    </location>
</feature>
<proteinExistence type="predicted"/>
<feature type="region of interest" description="Disordered" evidence="1">
    <location>
        <begin position="665"/>
        <end position="785"/>
    </location>
</feature>
<comment type="caution">
    <text evidence="2">The sequence shown here is derived from an EMBL/GenBank/DDBJ whole genome shotgun (WGS) entry which is preliminary data.</text>
</comment>
<dbReference type="EMBL" id="JAGKQM010000019">
    <property type="protein sequence ID" value="KAH0859655.1"/>
    <property type="molecule type" value="Genomic_DNA"/>
</dbReference>
<evidence type="ECO:0000313" key="2">
    <source>
        <dbReference type="EMBL" id="KAH0859655.1"/>
    </source>
</evidence>
<evidence type="ECO:0000313" key="3">
    <source>
        <dbReference type="Proteomes" id="UP000824890"/>
    </source>
</evidence>
<organism evidence="2 3">
    <name type="scientific">Brassica napus</name>
    <name type="common">Rape</name>
    <dbReference type="NCBI Taxonomy" id="3708"/>
    <lineage>
        <taxon>Eukaryota</taxon>
        <taxon>Viridiplantae</taxon>
        <taxon>Streptophyta</taxon>
        <taxon>Embryophyta</taxon>
        <taxon>Tracheophyta</taxon>
        <taxon>Spermatophyta</taxon>
        <taxon>Magnoliopsida</taxon>
        <taxon>eudicotyledons</taxon>
        <taxon>Gunneridae</taxon>
        <taxon>Pentapetalae</taxon>
        <taxon>rosids</taxon>
        <taxon>malvids</taxon>
        <taxon>Brassicales</taxon>
        <taxon>Brassicaceae</taxon>
        <taxon>Brassiceae</taxon>
        <taxon>Brassica</taxon>
    </lineage>
</organism>
<sequence>MGWNRLSVVKIAGSSGSAVDGPDSRIGPWVPPDLSHLFYGAHGRNRWWSSRYAAGSMALRYALMSMECPYRYAGDRDLGQRNHLAWKTEEGPRLGNRDPGPRGMEPDLGAGTQDPEAGTRTLGTGTWKTEAGAGNNMTFFIGLYKFHRIITLPCRSFSDALALGMTCKTFFFCFMKMRCCPHGGDRPKLSETGNIGIKGDASDHTPGACAASLYSASAQAGLSDSTNRVEECMGQYPAILRGRILATLRIRRTKRLNMTPRPKLRILMLDFTGLACASRACKGFGASCLVSRSYLDFWVEGTFSMFVLVPGDNLVDSWYRSRSPTAICPSEVSHHQCWDDLASCFQGTQRILGMLAQNLEVLRYIFLKPIVREPDGCVDLQGDLSVYLFDLKSSSSGGLSLIARLFGAVYSFASSSYPLESLKDGTRCVKLVNLEYRDASHSTFQPGGELFFQMVDMGLDEYFQVLDLFEGDLVGFWTLILYFSGRQDLLSGLVTHDLGGMEIFVEAWRLLLLEDHNFFWLISTPSWTGVFLTPSLGIPVSYNLSRGAALETWKGTDPEFPREFVGGCREAVFPALGQGSFRRTTPMEVDEWFFGYLLVVAWYAREFVQVVNPGGKCCVPLENLASFSYEVEFLEVWMSSRACLVMAAPIGSEDPEPTGVNNCRHRLWDPKPTGTSDCEKSDLRIGPGIIRDQGLQEDPEPAGTMDCRKSDMRIGPGTSRNQGLQEDPKPAGTRDCGKSDLRIGPGTSRNQGLQKDPEPAGTRDCGKSDLRIGPGISRDQGLQEV</sequence>
<protein>
    <submittedName>
        <fullName evidence="2">Uncharacterized protein</fullName>
    </submittedName>
</protein>
<gene>
    <name evidence="2" type="ORF">HID58_087916</name>
</gene>
<evidence type="ECO:0000256" key="1">
    <source>
        <dbReference type="SAM" id="MobiDB-lite"/>
    </source>
</evidence>
<keyword evidence="3" id="KW-1185">Reference proteome</keyword>
<dbReference type="Proteomes" id="UP000824890">
    <property type="component" value="Unassembled WGS sequence"/>
</dbReference>
<name>A0ABQ7XUL9_BRANA</name>